<reference evidence="1" key="1">
    <citation type="submission" date="2019-02" db="EMBL/GenBank/DDBJ databases">
        <authorList>
            <person name="Gruber-Vodicka R. H."/>
            <person name="Seah K. B. B."/>
        </authorList>
    </citation>
    <scope>NUCLEOTIDE SEQUENCE</scope>
    <source>
        <strain evidence="1">BECK_DK161</strain>
    </source>
</reference>
<dbReference type="EMBL" id="CAADEY010000013">
    <property type="protein sequence ID" value="VFJ45981.1"/>
    <property type="molecule type" value="Genomic_DNA"/>
</dbReference>
<accession>A0A450S2V2</accession>
<evidence type="ECO:0000313" key="1">
    <source>
        <dbReference type="EMBL" id="VFJ45981.1"/>
    </source>
</evidence>
<protein>
    <recommendedName>
        <fullName evidence="2">Tetratricopeptide repeat-containing protein</fullName>
    </recommendedName>
</protein>
<sequence>MMKENLHPELLSQLEAIISLPLMDVHRRVVRLPNQLTEGALEMLVEALRDNPQRLEHEDPDSMHNLIMHAAKIQRSDIEEQLLGIFIDACPGNVDLQADLLQFYYGKRWNPAGCERQWQILNDDAIVDPAERRKYWRYWVFGALYHARVKNDIAEAQKLMMEGLEAVPGRHKNDILRSFEDVFIDHAGGSFLNHDTVLDELRKGIKAGWSEGYTLALKLATLLQQRAFASGDTKNEENTKRLREALEWLSVAESIFTNNPNHPITEIYRARINILVGLEDYRAAIDYIDAFYNHNPEVAQGDPSLKAQLILACRRAGEADLWKKIMGESPEEENILRQVEEEQDHDLSE</sequence>
<name>A0A450S2V2_9GAMM</name>
<proteinExistence type="predicted"/>
<organism evidence="1">
    <name type="scientific">Candidatus Kentrum sp. DK</name>
    <dbReference type="NCBI Taxonomy" id="2126562"/>
    <lineage>
        <taxon>Bacteria</taxon>
        <taxon>Pseudomonadati</taxon>
        <taxon>Pseudomonadota</taxon>
        <taxon>Gammaproteobacteria</taxon>
        <taxon>Candidatus Kentrum</taxon>
    </lineage>
</organism>
<evidence type="ECO:0008006" key="2">
    <source>
        <dbReference type="Google" id="ProtNLM"/>
    </source>
</evidence>
<dbReference type="AlphaFoldDB" id="A0A450S2V2"/>
<gene>
    <name evidence="1" type="ORF">BECKDK2373C_GA0170839_101356</name>
</gene>